<evidence type="ECO:0000256" key="8">
    <source>
        <dbReference type="ARBA" id="ARBA00023128"/>
    </source>
</evidence>
<evidence type="ECO:0000256" key="9">
    <source>
        <dbReference type="ARBA" id="ARBA00023136"/>
    </source>
</evidence>
<organism evidence="11 12">
    <name type="scientific">Basidiobolus ranarum</name>
    <dbReference type="NCBI Taxonomy" id="34480"/>
    <lineage>
        <taxon>Eukaryota</taxon>
        <taxon>Fungi</taxon>
        <taxon>Fungi incertae sedis</taxon>
        <taxon>Zoopagomycota</taxon>
        <taxon>Entomophthoromycotina</taxon>
        <taxon>Basidiobolomycetes</taxon>
        <taxon>Basidiobolales</taxon>
        <taxon>Basidiobolaceae</taxon>
        <taxon>Basidiobolus</taxon>
    </lineage>
</organism>
<keyword evidence="3" id="KW-0813">Transport</keyword>
<gene>
    <name evidence="11" type="primary">SDH4_3</name>
    <name evidence="11" type="ORF">K7432_018224</name>
</gene>
<evidence type="ECO:0000256" key="5">
    <source>
        <dbReference type="ARBA" id="ARBA00022792"/>
    </source>
</evidence>
<proteinExistence type="inferred from homology"/>
<dbReference type="InterPro" id="IPR007992">
    <property type="entry name" value="CybS"/>
</dbReference>
<evidence type="ECO:0000313" key="12">
    <source>
        <dbReference type="Proteomes" id="UP001479436"/>
    </source>
</evidence>
<evidence type="ECO:0000256" key="3">
    <source>
        <dbReference type="ARBA" id="ARBA00022448"/>
    </source>
</evidence>
<keyword evidence="4" id="KW-0812">Transmembrane</keyword>
<evidence type="ECO:0000256" key="7">
    <source>
        <dbReference type="ARBA" id="ARBA00022989"/>
    </source>
</evidence>
<keyword evidence="8 10" id="KW-0496">Mitochondrion</keyword>
<keyword evidence="5 10" id="KW-0999">Mitochondrion inner membrane</keyword>
<dbReference type="EMBL" id="JASJQH010005354">
    <property type="protein sequence ID" value="KAK9746047.1"/>
    <property type="molecule type" value="Genomic_DNA"/>
</dbReference>
<protein>
    <recommendedName>
        <fullName evidence="10">Succinate dehydrogenase [ubiquinone] cytochrome b small subunit</fullName>
    </recommendedName>
</protein>
<comment type="caution">
    <text evidence="11">The sequence shown here is derived from an EMBL/GenBank/DDBJ whole genome shotgun (WGS) entry which is preliminary data.</text>
</comment>
<keyword evidence="7" id="KW-1133">Transmembrane helix</keyword>
<comment type="similarity">
    <text evidence="2 10">Belongs to the CybS family.</text>
</comment>
<evidence type="ECO:0000256" key="4">
    <source>
        <dbReference type="ARBA" id="ARBA00022692"/>
    </source>
</evidence>
<dbReference type="Proteomes" id="UP001479436">
    <property type="component" value="Unassembled WGS sequence"/>
</dbReference>
<evidence type="ECO:0000256" key="2">
    <source>
        <dbReference type="ARBA" id="ARBA00007294"/>
    </source>
</evidence>
<sequence length="158" mass="17681">MVHSKQVTGHIDTSASLKCLKETERGLVSKLFKFRNIPVPYKNADGITVYPPDYMHGSYHWVFERAISISLLPLLTYPCIFGSHPIVDFTLGFVIPIHCHIGFGACIEDYVPARKFPRANRASVIGLRLATVGVMYGCYELNTCDIGITETVMKLWTA</sequence>
<dbReference type="CDD" id="cd03496">
    <property type="entry name" value="SQR_TypeC_CybS"/>
    <property type="match status" value="1"/>
</dbReference>
<reference evidence="11 12" key="1">
    <citation type="submission" date="2023-04" db="EMBL/GenBank/DDBJ databases">
        <title>Genome of Basidiobolus ranarum AG-B5.</title>
        <authorList>
            <person name="Stajich J.E."/>
            <person name="Carter-House D."/>
            <person name="Gryganskyi A."/>
        </authorList>
    </citation>
    <scope>NUCLEOTIDE SEQUENCE [LARGE SCALE GENOMIC DNA]</scope>
    <source>
        <strain evidence="11 12">AG-B5</strain>
    </source>
</reference>
<accession>A0ABR2WCG5</accession>
<dbReference type="PANTHER" id="PTHR13337">
    <property type="entry name" value="SUCCINATE DEHYDROGENASE"/>
    <property type="match status" value="1"/>
</dbReference>
<keyword evidence="12" id="KW-1185">Reference proteome</keyword>
<dbReference type="Pfam" id="PF05328">
    <property type="entry name" value="CybS"/>
    <property type="match status" value="1"/>
</dbReference>
<dbReference type="InterPro" id="IPR034804">
    <property type="entry name" value="SQR/QFR_C/D"/>
</dbReference>
<evidence type="ECO:0000256" key="6">
    <source>
        <dbReference type="ARBA" id="ARBA00022946"/>
    </source>
</evidence>
<dbReference type="PANTHER" id="PTHR13337:SF2">
    <property type="entry name" value="SUCCINATE DEHYDROGENASE [UBIQUINONE] CYTOCHROME B SMALL SUBUNIT, MITOCHONDRIAL"/>
    <property type="match status" value="1"/>
</dbReference>
<evidence type="ECO:0000256" key="1">
    <source>
        <dbReference type="ARBA" id="ARBA00004448"/>
    </source>
</evidence>
<keyword evidence="6 10" id="KW-0809">Transit peptide</keyword>
<name>A0ABR2WCG5_9FUNG</name>
<evidence type="ECO:0000313" key="11">
    <source>
        <dbReference type="EMBL" id="KAK9746047.1"/>
    </source>
</evidence>
<comment type="subcellular location">
    <subcellularLocation>
        <location evidence="1 10">Mitochondrion inner membrane</location>
        <topology evidence="1 10">Multi-pass membrane protein</topology>
    </subcellularLocation>
</comment>
<evidence type="ECO:0000256" key="10">
    <source>
        <dbReference type="RuleBase" id="RU364031"/>
    </source>
</evidence>
<keyword evidence="9 10" id="KW-0472">Membrane</keyword>
<dbReference type="Gene3D" id="1.20.1300.10">
    <property type="entry name" value="Fumarate reductase/succinate dehydrogenase, transmembrane subunit"/>
    <property type="match status" value="1"/>
</dbReference>